<proteinExistence type="predicted"/>
<keyword evidence="1" id="KW-0812">Transmembrane</keyword>
<dbReference type="PANTHER" id="PTHR38115">
    <property type="entry name" value="LIPOCALIN-LIKE DOMAIN-CONTAINING PROTEIN"/>
    <property type="match status" value="1"/>
</dbReference>
<evidence type="ECO:0000313" key="3">
    <source>
        <dbReference type="Proteomes" id="UP000053095"/>
    </source>
</evidence>
<keyword evidence="3" id="KW-1185">Reference proteome</keyword>
<dbReference type="InterPro" id="IPR053037">
    <property type="entry name" value="Pericyclase_pydY-like"/>
</dbReference>
<gene>
    <name evidence="2" type="ORF">TCE0_043r15487</name>
</gene>
<dbReference type="InterPro" id="IPR022185">
    <property type="entry name" value="DUF3712"/>
</dbReference>
<keyword evidence="1" id="KW-0472">Membrane</keyword>
<accession>A0A0B8N1D0</accession>
<evidence type="ECO:0000256" key="1">
    <source>
        <dbReference type="SAM" id="Phobius"/>
    </source>
</evidence>
<name>A0A0B8N1D0_TALPI</name>
<keyword evidence="1" id="KW-1133">Transmembrane helix</keyword>
<dbReference type="AlphaFoldDB" id="A0A0B8N1D0"/>
<dbReference type="EMBL" id="DF933839">
    <property type="protein sequence ID" value="GAM41952.1"/>
    <property type="molecule type" value="Genomic_DNA"/>
</dbReference>
<protein>
    <submittedName>
        <fullName evidence="2">Uncharacterized protein</fullName>
    </submittedName>
</protein>
<dbReference type="Pfam" id="PF12505">
    <property type="entry name" value="DUF3712"/>
    <property type="match status" value="1"/>
</dbReference>
<reference evidence="3" key="1">
    <citation type="journal article" date="2015" name="Genome Announc.">
        <title>Draft genome sequence of Talaromyces cellulolyticus strain Y-94, a source of lignocellulosic biomass-degrading enzymes.</title>
        <authorList>
            <person name="Fujii T."/>
            <person name="Koike H."/>
            <person name="Sawayama S."/>
            <person name="Yano S."/>
            <person name="Inoue H."/>
        </authorList>
    </citation>
    <scope>NUCLEOTIDE SEQUENCE [LARGE SCALE GENOMIC DNA]</scope>
    <source>
        <strain evidence="3">Y-94</strain>
    </source>
</reference>
<organism evidence="2 3">
    <name type="scientific">Talaromyces pinophilus</name>
    <name type="common">Penicillium pinophilum</name>
    <dbReference type="NCBI Taxonomy" id="128442"/>
    <lineage>
        <taxon>Eukaryota</taxon>
        <taxon>Fungi</taxon>
        <taxon>Dikarya</taxon>
        <taxon>Ascomycota</taxon>
        <taxon>Pezizomycotina</taxon>
        <taxon>Eurotiomycetes</taxon>
        <taxon>Eurotiomycetidae</taxon>
        <taxon>Eurotiales</taxon>
        <taxon>Trichocomaceae</taxon>
        <taxon>Talaromyces</taxon>
        <taxon>Talaromyces sect. Talaromyces</taxon>
    </lineage>
</organism>
<dbReference type="PANTHER" id="PTHR38115:SF1">
    <property type="entry name" value="LIPOCALIN-LIKE DOMAIN-CONTAINING PROTEIN"/>
    <property type="match status" value="1"/>
</dbReference>
<sequence length="574" mass="62803">MAAPSDISIENLTGVWMLDKKLSTDSDPLLALQGINWVVRKAIGMTEVTVKIKHFEAPSPTTGSTISQIAISQSTNVNLGGTNETRYLDWQEYPQEDHIFGKTIVQSRFIGNSNGVANPVPSVETRTETRDPNVTRYLRAEIDENCMPHDGFLVEKPLAFETLEGGKDGLWIQVVIRSQEPKWIAEQLPNSLDKLSESQKLATEKKEVAAAEHVEDATHATPSLRPTKWQKVKRHYRRFWVLHVAGLIVLLAILLPCLFLLVIPSIAQDLLNSGSIVIDAATVLQPQNDSVLLSIAWHIYVPGPFTVQTEPMQVQLATSQYTVFENYTSWQSFVHNTIFSNTGGLGLKGKIITQLGNIKKLGLDLDKIIPSNGLNQLAGFTIDSATLVLPAESDGTNLIANATLPNQSVLAMEIGNTSVKIQAGDIVIGQGVIENLYLTPGNNSVQIRGTANLTAILDNISTIISKQAQYIRNGYLSLTTKVTEITYNGSRVPYYSDEMSTLALTTQTPLLGLLLNTLSGFLHSNATNVTSVLANGSKEHSTRSTSTNILKGIPTDSTELELIASYHLKRLIKL</sequence>
<evidence type="ECO:0000313" key="2">
    <source>
        <dbReference type="EMBL" id="GAM41952.1"/>
    </source>
</evidence>
<feature type="transmembrane region" description="Helical" evidence="1">
    <location>
        <begin position="239"/>
        <end position="263"/>
    </location>
</feature>
<dbReference type="Proteomes" id="UP000053095">
    <property type="component" value="Unassembled WGS sequence"/>
</dbReference>